<dbReference type="AlphaFoldDB" id="A0A5B9QY08"/>
<dbReference type="RefSeq" id="WP_068141085.1">
    <property type="nucleotide sequence ID" value="NZ_CP042914.1"/>
</dbReference>
<dbReference type="Gene3D" id="3.40.30.10">
    <property type="entry name" value="Glutaredoxin"/>
    <property type="match status" value="1"/>
</dbReference>
<dbReference type="KEGG" id="rul:UC8_07890"/>
<dbReference type="Proteomes" id="UP000325286">
    <property type="component" value="Chromosome"/>
</dbReference>
<gene>
    <name evidence="2" type="ORF">UC8_07890</name>
</gene>
<protein>
    <submittedName>
        <fullName evidence="2">Glycosyl hydrolase family 76</fullName>
    </submittedName>
</protein>
<proteinExistence type="predicted"/>
<dbReference type="InterPro" id="IPR024705">
    <property type="entry name" value="Ssp411"/>
</dbReference>
<dbReference type="SUPFAM" id="SSF52833">
    <property type="entry name" value="Thioredoxin-like"/>
    <property type="match status" value="1"/>
</dbReference>
<evidence type="ECO:0000313" key="2">
    <source>
        <dbReference type="EMBL" id="QEG38831.1"/>
    </source>
</evidence>
<dbReference type="PIRSF" id="PIRSF006402">
    <property type="entry name" value="UCP006402_thioredoxin"/>
    <property type="match status" value="1"/>
</dbReference>
<feature type="domain" description="Spermatogenesis-associated protein 20-like TRX" evidence="1">
    <location>
        <begin position="3"/>
        <end position="163"/>
    </location>
</feature>
<dbReference type="InterPro" id="IPR008928">
    <property type="entry name" value="6-hairpin_glycosidase_sf"/>
</dbReference>
<keyword evidence="3" id="KW-1185">Reference proteome</keyword>
<dbReference type="CDD" id="cd02955">
    <property type="entry name" value="SSP411"/>
    <property type="match status" value="1"/>
</dbReference>
<dbReference type="SUPFAM" id="SSF48208">
    <property type="entry name" value="Six-hairpin glycosidases"/>
    <property type="match status" value="1"/>
</dbReference>
<dbReference type="PANTHER" id="PTHR42899">
    <property type="entry name" value="SPERMATOGENESIS-ASSOCIATED PROTEIN 20"/>
    <property type="match status" value="1"/>
</dbReference>
<dbReference type="InterPro" id="IPR004879">
    <property type="entry name" value="Ssp411-like_TRX"/>
</dbReference>
<organism evidence="2 3">
    <name type="scientific">Roseimaritima ulvae</name>
    <dbReference type="NCBI Taxonomy" id="980254"/>
    <lineage>
        <taxon>Bacteria</taxon>
        <taxon>Pseudomonadati</taxon>
        <taxon>Planctomycetota</taxon>
        <taxon>Planctomycetia</taxon>
        <taxon>Pirellulales</taxon>
        <taxon>Pirellulaceae</taxon>
        <taxon>Roseimaritima</taxon>
    </lineage>
</organism>
<dbReference type="Gene3D" id="1.50.10.20">
    <property type="match status" value="2"/>
</dbReference>
<dbReference type="GO" id="GO:0016787">
    <property type="term" value="F:hydrolase activity"/>
    <property type="evidence" value="ECO:0007669"/>
    <property type="project" value="UniProtKB-KW"/>
</dbReference>
<dbReference type="OrthoDB" id="9762614at2"/>
<sequence>MPNKLANARSPYLLQHKDNPVDWYPWGKEALDKAKQENKPIFLSIGYAACHWCHVMEHESFENEAIAAKLNEHFVCIKVDREERPDIDQIYMNAVQMMTGQGGWPLNVFLTPDRKPFYAGTYWPPAPRAGMPGFPTVIDAVADAWNDRQADANKFADEITESLNEIASGPASDATNVAAVATIDQACQRLIRVHDDKWGGFGQAPKFPHVTDIELLLRCHHRRPDAAAIAAVRTTLDKMASGGIYDHLGGGFARYSVDERWLVPHFEKMLYDNGGLASAYLHAYQLTGDADYANVADETLRYLVRDMTDAAGGIHSSEDADSEGEEGKFYVWSVDEIVSVLGEQRGRRFAQIYDVTPAGNFEGHNILNLPMPIAKLAEEAGWDLATVMKELAEDREKLRLHRDKRIHPGRDDKVLTSWNGLAIEALSLGSRVLGKPEYAAAAEQAASFVWDTMRGEDGRLLHAFRDGHAHLAAYLDDYAYTIEAFVALYEATGRARWIERATKLADQMIEHFEDEQSGGFFYTADDAEALISRTKDWHDNSIPSSNGSAAAGLIRLGRLTDNQTFLQAAERTLVAGTEVIEKQAAAAAKLLLALDLWHHGNRQVVVSAPTSEANQALLDALFRKFLPHTTIAIVTGEAPDKGPLAKLLAGKNPQGGEATVYVCKNYTCDAPQSGPEALQTVKAL</sequence>
<keyword evidence="2" id="KW-0378">Hydrolase</keyword>
<dbReference type="GO" id="GO:0005975">
    <property type="term" value="P:carbohydrate metabolic process"/>
    <property type="evidence" value="ECO:0007669"/>
    <property type="project" value="InterPro"/>
</dbReference>
<evidence type="ECO:0000259" key="1">
    <source>
        <dbReference type="Pfam" id="PF03190"/>
    </source>
</evidence>
<name>A0A5B9QY08_9BACT</name>
<reference evidence="2 3" key="1">
    <citation type="submission" date="2019-08" db="EMBL/GenBank/DDBJ databases">
        <title>Deep-cultivation of Planctomycetes and their phenomic and genomic characterization uncovers novel biology.</title>
        <authorList>
            <person name="Wiegand S."/>
            <person name="Jogler M."/>
            <person name="Boedeker C."/>
            <person name="Pinto D."/>
            <person name="Vollmers J."/>
            <person name="Rivas-Marin E."/>
            <person name="Kohn T."/>
            <person name="Peeters S.H."/>
            <person name="Heuer A."/>
            <person name="Rast P."/>
            <person name="Oberbeckmann S."/>
            <person name="Bunk B."/>
            <person name="Jeske O."/>
            <person name="Meyerdierks A."/>
            <person name="Storesund J.E."/>
            <person name="Kallscheuer N."/>
            <person name="Luecker S."/>
            <person name="Lage O.M."/>
            <person name="Pohl T."/>
            <person name="Merkel B.J."/>
            <person name="Hornburger P."/>
            <person name="Mueller R.-W."/>
            <person name="Bruemmer F."/>
            <person name="Labrenz M."/>
            <person name="Spormann A.M."/>
            <person name="Op den Camp H."/>
            <person name="Overmann J."/>
            <person name="Amann R."/>
            <person name="Jetten M.S.M."/>
            <person name="Mascher T."/>
            <person name="Medema M.H."/>
            <person name="Devos D.P."/>
            <person name="Kaster A.-K."/>
            <person name="Ovreas L."/>
            <person name="Rohde M."/>
            <person name="Galperin M.Y."/>
            <person name="Jogler C."/>
        </authorList>
    </citation>
    <scope>NUCLEOTIDE SEQUENCE [LARGE SCALE GENOMIC DNA]</scope>
    <source>
        <strain evidence="2 3">UC8</strain>
    </source>
</reference>
<dbReference type="EMBL" id="CP042914">
    <property type="protein sequence ID" value="QEG38831.1"/>
    <property type="molecule type" value="Genomic_DNA"/>
</dbReference>
<dbReference type="InterPro" id="IPR036249">
    <property type="entry name" value="Thioredoxin-like_sf"/>
</dbReference>
<dbReference type="Pfam" id="PF03190">
    <property type="entry name" value="Thioredox_DsbH"/>
    <property type="match status" value="1"/>
</dbReference>
<evidence type="ECO:0000313" key="3">
    <source>
        <dbReference type="Proteomes" id="UP000325286"/>
    </source>
</evidence>
<dbReference type="PANTHER" id="PTHR42899:SF1">
    <property type="entry name" value="SPERMATOGENESIS-ASSOCIATED PROTEIN 20"/>
    <property type="match status" value="1"/>
</dbReference>
<accession>A0A5B9QY08</accession>